<proteinExistence type="predicted"/>
<evidence type="ECO:0000313" key="1">
    <source>
        <dbReference type="EMBL" id="CAA9367681.1"/>
    </source>
</evidence>
<gene>
    <name evidence="1" type="ORF">AVDCRST_MAG84-3987</name>
</gene>
<dbReference type="AlphaFoldDB" id="A0A6J4MSP2"/>
<dbReference type="Pfam" id="PF13565">
    <property type="entry name" value="HTH_32"/>
    <property type="match status" value="1"/>
</dbReference>
<reference evidence="1" key="1">
    <citation type="submission" date="2020-02" db="EMBL/GenBank/DDBJ databases">
        <authorList>
            <person name="Meier V. D."/>
        </authorList>
    </citation>
    <scope>NUCLEOTIDE SEQUENCE</scope>
    <source>
        <strain evidence="1">AVDCRST_MAG84</strain>
    </source>
</reference>
<protein>
    <submittedName>
        <fullName evidence="1">Uncharacterized protein</fullName>
    </submittedName>
</protein>
<dbReference type="EMBL" id="CADCTZ010000819">
    <property type="protein sequence ID" value="CAA9367681.1"/>
    <property type="molecule type" value="Genomic_DNA"/>
</dbReference>
<dbReference type="SUPFAM" id="SSF46689">
    <property type="entry name" value="Homeodomain-like"/>
    <property type="match status" value="1"/>
</dbReference>
<dbReference type="InterPro" id="IPR009057">
    <property type="entry name" value="Homeodomain-like_sf"/>
</dbReference>
<organism evidence="1">
    <name type="scientific">uncultured Microcoleus sp</name>
    <dbReference type="NCBI Taxonomy" id="259945"/>
    <lineage>
        <taxon>Bacteria</taxon>
        <taxon>Bacillati</taxon>
        <taxon>Cyanobacteriota</taxon>
        <taxon>Cyanophyceae</taxon>
        <taxon>Oscillatoriophycideae</taxon>
        <taxon>Oscillatoriales</taxon>
        <taxon>Microcoleaceae</taxon>
        <taxon>Microcoleus</taxon>
        <taxon>environmental samples</taxon>
    </lineage>
</organism>
<name>A0A6J4MSP2_9CYAN</name>
<accession>A0A6J4MSP2</accession>
<sequence>MSGVVRIEIRETTEELKTLMRKEKDVLRHEKLQVLYWLKTQTVDSVLSAAVRLGKHRTTIQRWLSSYRKGGIEELLLQKPRSGRPRIMNPETVERLSKELQEPEGFSSYKEVHQWLTSCCEVKVAYRTVHQWARYRLKGKLKVPRPVSEKQKPGVVEEFKKNSHL</sequence>